<dbReference type="GO" id="GO:0003747">
    <property type="term" value="F:translation release factor activity"/>
    <property type="evidence" value="ECO:0007669"/>
    <property type="project" value="InterPro"/>
</dbReference>
<evidence type="ECO:0008006" key="5">
    <source>
        <dbReference type="Google" id="ProtNLM"/>
    </source>
</evidence>
<feature type="region of interest" description="Disordered" evidence="1">
    <location>
        <begin position="292"/>
        <end position="312"/>
    </location>
</feature>
<dbReference type="InterPro" id="IPR005141">
    <property type="entry name" value="eRF1_2"/>
</dbReference>
<protein>
    <recommendedName>
        <fullName evidence="5">eRF1 domain-containing protein</fullName>
    </recommendedName>
</protein>
<evidence type="ECO:0000259" key="3">
    <source>
        <dbReference type="Pfam" id="PF03465"/>
    </source>
</evidence>
<feature type="domain" description="eRF1" evidence="2">
    <location>
        <begin position="23"/>
        <end position="153"/>
    </location>
</feature>
<proteinExistence type="predicted"/>
<dbReference type="EMBL" id="GIBP01005110">
    <property type="protein sequence ID" value="NDV34079.1"/>
    <property type="molecule type" value="Transcribed_RNA"/>
</dbReference>
<dbReference type="InterPro" id="IPR004403">
    <property type="entry name" value="Peptide_chain-rel_eRF1/aRF1"/>
</dbReference>
<dbReference type="Gene3D" id="3.30.420.60">
    <property type="entry name" value="eRF1 domain 2"/>
    <property type="match status" value="1"/>
</dbReference>
<accession>A0A6B2LAL6</accession>
<dbReference type="Pfam" id="PF03464">
    <property type="entry name" value="eRF1_2"/>
    <property type="match status" value="1"/>
</dbReference>
<evidence type="ECO:0000256" key="1">
    <source>
        <dbReference type="SAM" id="MobiDB-lite"/>
    </source>
</evidence>
<dbReference type="Gene3D" id="3.30.1330.30">
    <property type="match status" value="1"/>
</dbReference>
<reference evidence="4" key="1">
    <citation type="journal article" date="2020" name="J. Eukaryot. Microbiol.">
        <title>De novo Sequencing, Assembly and Annotation of the Transcriptome for the Free-Living Testate Amoeba Arcella intermedia.</title>
        <authorList>
            <person name="Ribeiro G.M."/>
            <person name="Porfirio-Sousa A.L."/>
            <person name="Maurer-Alcala X.X."/>
            <person name="Katz L.A."/>
            <person name="Lahr D.J.G."/>
        </authorList>
    </citation>
    <scope>NUCLEOTIDE SEQUENCE</scope>
</reference>
<dbReference type="SUPFAM" id="SSF53137">
    <property type="entry name" value="Translational machinery components"/>
    <property type="match status" value="1"/>
</dbReference>
<dbReference type="Pfam" id="PF03465">
    <property type="entry name" value="eRF1_3"/>
    <property type="match status" value="1"/>
</dbReference>
<dbReference type="AlphaFoldDB" id="A0A6B2LAL6"/>
<dbReference type="InterPro" id="IPR005142">
    <property type="entry name" value="eRF1_3"/>
</dbReference>
<dbReference type="InterPro" id="IPR042226">
    <property type="entry name" value="eFR1_2_sf"/>
</dbReference>
<name>A0A6B2LAL6_9EUKA</name>
<dbReference type="PANTHER" id="PTHR10113">
    <property type="entry name" value="PEPTIDE CHAIN RELEASE FACTOR SUBUNIT 1"/>
    <property type="match status" value="1"/>
</dbReference>
<evidence type="ECO:0000313" key="4">
    <source>
        <dbReference type="EMBL" id="NDV34079.1"/>
    </source>
</evidence>
<evidence type="ECO:0000259" key="2">
    <source>
        <dbReference type="Pfam" id="PF03464"/>
    </source>
</evidence>
<organism evidence="4">
    <name type="scientific">Arcella intermedia</name>
    <dbReference type="NCBI Taxonomy" id="1963864"/>
    <lineage>
        <taxon>Eukaryota</taxon>
        <taxon>Amoebozoa</taxon>
        <taxon>Tubulinea</taxon>
        <taxon>Elardia</taxon>
        <taxon>Arcellinida</taxon>
        <taxon>Sphaerothecina</taxon>
        <taxon>Arcellidae</taxon>
        <taxon>Arcella</taxon>
    </lineage>
</organism>
<sequence length="312" mass="35367">MYRCDSKFHTQVLRDQLNDRMTYGFMIVDGDQATFHRLTGDYRETILKVDVDLPKKHGRGGQSKNRFERIRVEKRGWYTSKIAELATQYFIDKSTNLPNVAGLVVGGSASIKDDIHKKLDPRLAKATVAVVDVQYNGESGFNQAITLCSPVLSSVKIVYERNLMSKFFELIARNGKYCIGVEDTLYALTSGLVEVLLLWKGLKSRRVEMALGEAKKVVYVREGEEVKEMGEWKVVGVVDTVDWILEHYKEFGAKIELISDQTEVGSQFVRGFGGLGGFMRYDIELPSSGILEEHENDQPLNNSLSDDEEYVW</sequence>
<dbReference type="SUPFAM" id="SSF55315">
    <property type="entry name" value="L30e-like"/>
    <property type="match status" value="1"/>
</dbReference>
<feature type="domain" description="eRF1" evidence="3">
    <location>
        <begin position="158"/>
        <end position="283"/>
    </location>
</feature>
<dbReference type="InterPro" id="IPR029064">
    <property type="entry name" value="Ribosomal_eL30-like_sf"/>
</dbReference>